<evidence type="ECO:0000313" key="9">
    <source>
        <dbReference type="Proteomes" id="UP000272025"/>
    </source>
</evidence>
<dbReference type="PANTHER" id="PTHR33572:SF17">
    <property type="entry name" value="SEXUAL DEVELOPMENT REGULATOR VELC"/>
    <property type="match status" value="1"/>
</dbReference>
<dbReference type="PROSITE" id="PS51821">
    <property type="entry name" value="VELVET"/>
    <property type="match status" value="1"/>
</dbReference>
<dbReference type="OrthoDB" id="3056235at2759"/>
<dbReference type="Proteomes" id="UP000272025">
    <property type="component" value="Unassembled WGS sequence"/>
</dbReference>
<dbReference type="PANTHER" id="PTHR33572">
    <property type="entry name" value="SPORE DEVELOPMENT REGULATOR VOSA"/>
    <property type="match status" value="1"/>
</dbReference>
<evidence type="ECO:0000313" key="8">
    <source>
        <dbReference type="EMBL" id="ROT36001.1"/>
    </source>
</evidence>
<keyword evidence="9" id="KW-1185">Reference proteome</keyword>
<name>A0A3N2PN93_SODAK</name>
<dbReference type="Pfam" id="PF11754">
    <property type="entry name" value="Velvet"/>
    <property type="match status" value="2"/>
</dbReference>
<dbReference type="STRING" id="1314773.A0A3N2PN93"/>
<evidence type="ECO:0000256" key="3">
    <source>
        <dbReference type="ARBA" id="ARBA00023015"/>
    </source>
</evidence>
<dbReference type="InterPro" id="IPR038491">
    <property type="entry name" value="Velvet_dom_sf"/>
</dbReference>
<feature type="compositionally biased region" description="Basic and acidic residues" evidence="6">
    <location>
        <begin position="240"/>
        <end position="250"/>
    </location>
</feature>
<dbReference type="GeneID" id="39582091"/>
<evidence type="ECO:0000256" key="4">
    <source>
        <dbReference type="ARBA" id="ARBA00023163"/>
    </source>
</evidence>
<feature type="compositionally biased region" description="Basic residues" evidence="6">
    <location>
        <begin position="16"/>
        <end position="25"/>
    </location>
</feature>
<accession>A0A3N2PN93</accession>
<proteinExistence type="predicted"/>
<comment type="subcellular location">
    <subcellularLocation>
        <location evidence="1">Nucleus</location>
    </subcellularLocation>
</comment>
<sequence>MTIRAHGQPPKTLATRPKHLLPSHPRIGRLHQVNTGRNDAGHLPSPPAPGKDSVEDEYRIHMRQQPKAARSCGFGERDRRAIDPPPIVQLTITNPNLTKKEISRRLWDQFFVVHCTIWSKDGKEDCSIMPEDYRQQRRLMGSLAASAFVGEDENGEEGCFFCFSDLSCRTSGEYRLRFSVVVLDPLRGQVGKNSSIRASVMSDVFTVYSAKDFPGMLASTPLTRRLRDQGCLISIKKGKDRVGSKGRDGDESSDEDEEEGASSSKRKRAKKQ</sequence>
<feature type="compositionally biased region" description="Acidic residues" evidence="6">
    <location>
        <begin position="251"/>
        <end position="260"/>
    </location>
</feature>
<evidence type="ECO:0000256" key="5">
    <source>
        <dbReference type="ARBA" id="ARBA00023242"/>
    </source>
</evidence>
<keyword evidence="4" id="KW-0804">Transcription</keyword>
<reference evidence="8 9" key="1">
    <citation type="journal article" date="2018" name="Mol. Ecol.">
        <title>The obligate alkalophilic soda-lake fungus Sodiomyces alkalinus has shifted to a protein diet.</title>
        <authorList>
            <person name="Grum-Grzhimaylo A.A."/>
            <person name="Falkoski D.L."/>
            <person name="van den Heuvel J."/>
            <person name="Valero-Jimenez C.A."/>
            <person name="Min B."/>
            <person name="Choi I.G."/>
            <person name="Lipzen A."/>
            <person name="Daum C.G."/>
            <person name="Aanen D.K."/>
            <person name="Tsang A."/>
            <person name="Henrissat B."/>
            <person name="Bilanenko E.N."/>
            <person name="de Vries R.P."/>
            <person name="van Kan J.A.L."/>
            <person name="Grigoriev I.V."/>
            <person name="Debets A.J.M."/>
        </authorList>
    </citation>
    <scope>NUCLEOTIDE SEQUENCE [LARGE SCALE GENOMIC DNA]</scope>
    <source>
        <strain evidence="8 9">F11</strain>
    </source>
</reference>
<dbReference type="RefSeq" id="XP_028463807.1">
    <property type="nucleotide sequence ID" value="XM_028613613.1"/>
</dbReference>
<dbReference type="Gene3D" id="2.60.40.3960">
    <property type="entry name" value="Velvet domain"/>
    <property type="match status" value="1"/>
</dbReference>
<protein>
    <recommendedName>
        <fullName evidence="7">Velvet domain-containing protein</fullName>
    </recommendedName>
</protein>
<feature type="region of interest" description="Disordered" evidence="6">
    <location>
        <begin position="1"/>
        <end position="25"/>
    </location>
</feature>
<dbReference type="AlphaFoldDB" id="A0A3N2PN93"/>
<dbReference type="EMBL" id="ML119060">
    <property type="protein sequence ID" value="ROT36001.1"/>
    <property type="molecule type" value="Genomic_DNA"/>
</dbReference>
<dbReference type="InterPro" id="IPR021740">
    <property type="entry name" value="Velvet"/>
</dbReference>
<dbReference type="InterPro" id="IPR037525">
    <property type="entry name" value="Velvet_dom"/>
</dbReference>
<evidence type="ECO:0000256" key="2">
    <source>
        <dbReference type="ARBA" id="ARBA00022969"/>
    </source>
</evidence>
<keyword evidence="2" id="KW-0749">Sporulation</keyword>
<keyword evidence="3" id="KW-0805">Transcription regulation</keyword>
<feature type="region of interest" description="Disordered" evidence="6">
    <location>
        <begin position="34"/>
        <end position="53"/>
    </location>
</feature>
<dbReference type="GO" id="GO:0005634">
    <property type="term" value="C:nucleus"/>
    <property type="evidence" value="ECO:0007669"/>
    <property type="project" value="UniProtKB-SubCell"/>
</dbReference>
<feature type="region of interest" description="Disordered" evidence="6">
    <location>
        <begin position="237"/>
        <end position="272"/>
    </location>
</feature>
<evidence type="ECO:0000259" key="7">
    <source>
        <dbReference type="PROSITE" id="PS51821"/>
    </source>
</evidence>
<evidence type="ECO:0000256" key="6">
    <source>
        <dbReference type="SAM" id="MobiDB-lite"/>
    </source>
</evidence>
<keyword evidence="5" id="KW-0539">Nucleus</keyword>
<gene>
    <name evidence="8" type="ORF">SODALDRAFT_352846</name>
</gene>
<dbReference type="GO" id="GO:0030435">
    <property type="term" value="P:sporulation resulting in formation of a cellular spore"/>
    <property type="evidence" value="ECO:0007669"/>
    <property type="project" value="UniProtKB-KW"/>
</dbReference>
<feature type="domain" description="Velvet" evidence="7">
    <location>
        <begin position="52"/>
        <end position="236"/>
    </location>
</feature>
<organism evidence="8 9">
    <name type="scientific">Sodiomyces alkalinus (strain CBS 110278 / VKM F-3762 / F11)</name>
    <name type="common">Alkaliphilic filamentous fungus</name>
    <dbReference type="NCBI Taxonomy" id="1314773"/>
    <lineage>
        <taxon>Eukaryota</taxon>
        <taxon>Fungi</taxon>
        <taxon>Dikarya</taxon>
        <taxon>Ascomycota</taxon>
        <taxon>Pezizomycotina</taxon>
        <taxon>Sordariomycetes</taxon>
        <taxon>Hypocreomycetidae</taxon>
        <taxon>Glomerellales</taxon>
        <taxon>Plectosphaerellaceae</taxon>
        <taxon>Sodiomyces</taxon>
    </lineage>
</organism>
<evidence type="ECO:0000256" key="1">
    <source>
        <dbReference type="ARBA" id="ARBA00004123"/>
    </source>
</evidence>